<comment type="caution">
    <text evidence="1">The sequence shown here is derived from an EMBL/GenBank/DDBJ whole genome shotgun (WGS) entry which is preliminary data.</text>
</comment>
<gene>
    <name evidence="1" type="ORF">BST86_05870</name>
</gene>
<accession>A0A2S9WT52</accession>
<evidence type="ECO:0000313" key="1">
    <source>
        <dbReference type="EMBL" id="PRP66662.1"/>
    </source>
</evidence>
<dbReference type="InterPro" id="IPR045948">
    <property type="entry name" value="DUF6368"/>
</dbReference>
<dbReference type="EMBL" id="MQUC01000003">
    <property type="protein sequence ID" value="PRP66662.1"/>
    <property type="molecule type" value="Genomic_DNA"/>
</dbReference>
<dbReference type="AlphaFoldDB" id="A0A2S9WT52"/>
<proteinExistence type="predicted"/>
<keyword evidence="2" id="KW-1185">Reference proteome</keyword>
<name>A0A2S9WT52_9FLAO</name>
<dbReference type="Pfam" id="PF19895">
    <property type="entry name" value="DUF6368"/>
    <property type="match status" value="1"/>
</dbReference>
<evidence type="ECO:0000313" key="2">
    <source>
        <dbReference type="Proteomes" id="UP000239532"/>
    </source>
</evidence>
<organism evidence="1 2">
    <name type="scientific">Nonlabens agnitus</name>
    <dbReference type="NCBI Taxonomy" id="870484"/>
    <lineage>
        <taxon>Bacteria</taxon>
        <taxon>Pseudomonadati</taxon>
        <taxon>Bacteroidota</taxon>
        <taxon>Flavobacteriia</taxon>
        <taxon>Flavobacteriales</taxon>
        <taxon>Flavobacteriaceae</taxon>
        <taxon>Nonlabens</taxon>
    </lineage>
</organism>
<dbReference type="Proteomes" id="UP000239532">
    <property type="component" value="Unassembled WGS sequence"/>
</dbReference>
<reference evidence="1 2" key="1">
    <citation type="submission" date="2016-11" db="EMBL/GenBank/DDBJ databases">
        <title>Trade-off between light-utilization and light-protection in marine flavobacteria.</title>
        <authorList>
            <person name="Kumagai Y."/>
        </authorList>
    </citation>
    <scope>NUCLEOTIDE SEQUENCE [LARGE SCALE GENOMIC DNA]</scope>
    <source>
        <strain evidence="1 2">JCM 17109</strain>
    </source>
</reference>
<protein>
    <submittedName>
        <fullName evidence="1">Uncharacterized protein</fullName>
    </submittedName>
</protein>
<sequence length="76" mass="9014">MSKVMEIENGFVDFSTAIDPDFTKNKEKIRTLVSKVGGKIMELEYKTGNDQIWFTHLTDKEFLNNWIEHKKFYIPK</sequence>